<accession>A0AAE0J0U0</accession>
<protein>
    <submittedName>
        <fullName evidence="2">Uncharacterized protein</fullName>
    </submittedName>
</protein>
<proteinExistence type="predicted"/>
<evidence type="ECO:0000256" key="1">
    <source>
        <dbReference type="SAM" id="MobiDB-lite"/>
    </source>
</evidence>
<dbReference type="Proteomes" id="UP001278500">
    <property type="component" value="Unassembled WGS sequence"/>
</dbReference>
<gene>
    <name evidence="2" type="ORF">B0H65DRAFT_512515</name>
</gene>
<keyword evidence="3" id="KW-1185">Reference proteome</keyword>
<evidence type="ECO:0000313" key="3">
    <source>
        <dbReference type="Proteomes" id="UP001278500"/>
    </source>
</evidence>
<comment type="caution">
    <text evidence="2">The sequence shown here is derived from an EMBL/GenBank/DDBJ whole genome shotgun (WGS) entry which is preliminary data.</text>
</comment>
<organism evidence="2 3">
    <name type="scientific">Neurospora tetraspora</name>
    <dbReference type="NCBI Taxonomy" id="94610"/>
    <lineage>
        <taxon>Eukaryota</taxon>
        <taxon>Fungi</taxon>
        <taxon>Dikarya</taxon>
        <taxon>Ascomycota</taxon>
        <taxon>Pezizomycotina</taxon>
        <taxon>Sordariomycetes</taxon>
        <taxon>Sordariomycetidae</taxon>
        <taxon>Sordariales</taxon>
        <taxon>Sordariaceae</taxon>
        <taxon>Neurospora</taxon>
    </lineage>
</organism>
<feature type="region of interest" description="Disordered" evidence="1">
    <location>
        <begin position="1"/>
        <end position="21"/>
    </location>
</feature>
<reference evidence="2" key="2">
    <citation type="submission" date="2023-06" db="EMBL/GenBank/DDBJ databases">
        <authorList>
            <consortium name="Lawrence Berkeley National Laboratory"/>
            <person name="Haridas S."/>
            <person name="Hensen N."/>
            <person name="Bonometti L."/>
            <person name="Westerberg I."/>
            <person name="Brannstrom I.O."/>
            <person name="Guillou S."/>
            <person name="Cros-Aarteil S."/>
            <person name="Calhoun S."/>
            <person name="Kuo A."/>
            <person name="Mondo S."/>
            <person name="Pangilinan J."/>
            <person name="Riley R."/>
            <person name="Labutti K."/>
            <person name="Andreopoulos B."/>
            <person name="Lipzen A."/>
            <person name="Chen C."/>
            <person name="Yanf M."/>
            <person name="Daum C."/>
            <person name="Ng V."/>
            <person name="Clum A."/>
            <person name="Steindorff A."/>
            <person name="Ohm R."/>
            <person name="Martin F."/>
            <person name="Silar P."/>
            <person name="Natvig D."/>
            <person name="Lalanne C."/>
            <person name="Gautier V."/>
            <person name="Ament-Velasquez S.L."/>
            <person name="Kruys A."/>
            <person name="Hutchinson M.I."/>
            <person name="Powell A.J."/>
            <person name="Barry K."/>
            <person name="Miller A.N."/>
            <person name="Grigoriev I.V."/>
            <person name="Debuchy R."/>
            <person name="Gladieux P."/>
            <person name="Thoren M.H."/>
            <person name="Johannesson H."/>
        </authorList>
    </citation>
    <scope>NUCLEOTIDE SEQUENCE</scope>
    <source>
        <strain evidence="2">CBS 560.94</strain>
    </source>
</reference>
<evidence type="ECO:0000313" key="2">
    <source>
        <dbReference type="EMBL" id="KAK3334843.1"/>
    </source>
</evidence>
<sequence length="202" mass="22177">MSFPGHHITPNPEDHGSGPWPIDSKRPIYAAPVPQPFVSIAAPSSHLGFIVLGAQQHTAGHFGISQYAPYIITPLVTPPNLRVVYNARGRSRVPPQAHHQHLLYINPNYTNPTYLPSVLVIVNTTAIGATELTVATGATGATKNIIGPNRTLLIPPPNLTHPSYELSQPIAKAMENFSIPHCYNYLQTKDLLRDEINKKEQY</sequence>
<reference evidence="2" key="1">
    <citation type="journal article" date="2023" name="Mol. Phylogenet. Evol.">
        <title>Genome-scale phylogeny and comparative genomics of the fungal order Sordariales.</title>
        <authorList>
            <person name="Hensen N."/>
            <person name="Bonometti L."/>
            <person name="Westerberg I."/>
            <person name="Brannstrom I.O."/>
            <person name="Guillou S."/>
            <person name="Cros-Aarteil S."/>
            <person name="Calhoun S."/>
            <person name="Haridas S."/>
            <person name="Kuo A."/>
            <person name="Mondo S."/>
            <person name="Pangilinan J."/>
            <person name="Riley R."/>
            <person name="LaButti K."/>
            <person name="Andreopoulos B."/>
            <person name="Lipzen A."/>
            <person name="Chen C."/>
            <person name="Yan M."/>
            <person name="Daum C."/>
            <person name="Ng V."/>
            <person name="Clum A."/>
            <person name="Steindorff A."/>
            <person name="Ohm R.A."/>
            <person name="Martin F."/>
            <person name="Silar P."/>
            <person name="Natvig D.O."/>
            <person name="Lalanne C."/>
            <person name="Gautier V."/>
            <person name="Ament-Velasquez S.L."/>
            <person name="Kruys A."/>
            <person name="Hutchinson M.I."/>
            <person name="Powell A.J."/>
            <person name="Barry K."/>
            <person name="Miller A.N."/>
            <person name="Grigoriev I.V."/>
            <person name="Debuchy R."/>
            <person name="Gladieux P."/>
            <person name="Hiltunen Thoren M."/>
            <person name="Johannesson H."/>
        </authorList>
    </citation>
    <scope>NUCLEOTIDE SEQUENCE</scope>
    <source>
        <strain evidence="2">CBS 560.94</strain>
    </source>
</reference>
<dbReference type="AlphaFoldDB" id="A0AAE0J0U0"/>
<name>A0AAE0J0U0_9PEZI</name>
<dbReference type="RefSeq" id="XP_062677009.1">
    <property type="nucleotide sequence ID" value="XM_062828579.1"/>
</dbReference>
<dbReference type="EMBL" id="JAUEPP010000009">
    <property type="protein sequence ID" value="KAK3334843.1"/>
    <property type="molecule type" value="Genomic_DNA"/>
</dbReference>
<dbReference type="GeneID" id="87865733"/>